<evidence type="ECO:0000259" key="2">
    <source>
        <dbReference type="PROSITE" id="PS50994"/>
    </source>
</evidence>
<dbReference type="PROSITE" id="PS50994">
    <property type="entry name" value="INTEGRASE"/>
    <property type="match status" value="1"/>
</dbReference>
<dbReference type="PANTHER" id="PTHR37984">
    <property type="entry name" value="PROTEIN CBG26694"/>
    <property type="match status" value="1"/>
</dbReference>
<name>A0A9Q3JBN9_9BASI</name>
<keyword evidence="4" id="KW-1185">Reference proteome</keyword>
<dbReference type="SUPFAM" id="SSF53098">
    <property type="entry name" value="Ribonuclease H-like"/>
    <property type="match status" value="1"/>
</dbReference>
<reference evidence="3" key="1">
    <citation type="submission" date="2021-03" db="EMBL/GenBank/DDBJ databases">
        <title>Draft genome sequence of rust myrtle Austropuccinia psidii MF-1, a brazilian biotype.</title>
        <authorList>
            <person name="Quecine M.C."/>
            <person name="Pachon D.M.R."/>
            <person name="Bonatelli M.L."/>
            <person name="Correr F.H."/>
            <person name="Franceschini L.M."/>
            <person name="Leite T.F."/>
            <person name="Margarido G.R.A."/>
            <person name="Almeida C.A."/>
            <person name="Ferrarezi J.A."/>
            <person name="Labate C.A."/>
        </authorList>
    </citation>
    <scope>NUCLEOTIDE SEQUENCE</scope>
    <source>
        <strain evidence="3">MF-1</strain>
    </source>
</reference>
<evidence type="ECO:0000313" key="3">
    <source>
        <dbReference type="EMBL" id="MBW0559091.1"/>
    </source>
</evidence>
<feature type="domain" description="Integrase catalytic" evidence="2">
    <location>
        <begin position="1"/>
        <end position="137"/>
    </location>
</feature>
<protein>
    <recommendedName>
        <fullName evidence="2">Integrase catalytic domain-containing protein</fullName>
    </recommendedName>
</protein>
<dbReference type="GO" id="GO:0005634">
    <property type="term" value="C:nucleus"/>
    <property type="evidence" value="ECO:0007669"/>
    <property type="project" value="UniProtKB-ARBA"/>
</dbReference>
<keyword evidence="1" id="KW-0694">RNA-binding</keyword>
<dbReference type="GO" id="GO:0003723">
    <property type="term" value="F:RNA binding"/>
    <property type="evidence" value="ECO:0007669"/>
    <property type="project" value="UniProtKB-KW"/>
</dbReference>
<organism evidence="3 4">
    <name type="scientific">Austropuccinia psidii MF-1</name>
    <dbReference type="NCBI Taxonomy" id="1389203"/>
    <lineage>
        <taxon>Eukaryota</taxon>
        <taxon>Fungi</taxon>
        <taxon>Dikarya</taxon>
        <taxon>Basidiomycota</taxon>
        <taxon>Pucciniomycotina</taxon>
        <taxon>Pucciniomycetes</taxon>
        <taxon>Pucciniales</taxon>
        <taxon>Sphaerophragmiaceae</taxon>
        <taxon>Austropuccinia</taxon>
    </lineage>
</organism>
<dbReference type="InterPro" id="IPR050951">
    <property type="entry name" value="Retrovirus_Pol_polyprotein"/>
</dbReference>
<comment type="caution">
    <text evidence="3">The sequence shown here is derived from an EMBL/GenBank/DDBJ whole genome shotgun (WGS) entry which is preliminary data.</text>
</comment>
<dbReference type="EMBL" id="AVOT02067635">
    <property type="protein sequence ID" value="MBW0559091.1"/>
    <property type="molecule type" value="Genomic_DNA"/>
</dbReference>
<dbReference type="GO" id="GO:0015074">
    <property type="term" value="P:DNA integration"/>
    <property type="evidence" value="ECO:0007669"/>
    <property type="project" value="InterPro"/>
</dbReference>
<dbReference type="PANTHER" id="PTHR37984:SF5">
    <property type="entry name" value="PROTEIN NYNRIN-LIKE"/>
    <property type="match status" value="1"/>
</dbReference>
<dbReference type="Proteomes" id="UP000765509">
    <property type="component" value="Unassembled WGS sequence"/>
</dbReference>
<proteinExistence type="predicted"/>
<dbReference type="InterPro" id="IPR036397">
    <property type="entry name" value="RNaseH_sf"/>
</dbReference>
<evidence type="ECO:0000256" key="1">
    <source>
        <dbReference type="ARBA" id="ARBA00022884"/>
    </source>
</evidence>
<sequence length="137" mass="15884">MDWITTLPSSGDKSYNSSLEIVDRYSKTLMILPCNYDGISVDKNLLLWSGVTSHTGLFNNIIRNRDSKLTSEFWTNINRFFGTNLASSTEYHPQTDVLAERMSQSLEEMIRRLCAYGLDVKDSYFFTHFWCTFIPEL</sequence>
<dbReference type="Gene3D" id="3.30.420.10">
    <property type="entry name" value="Ribonuclease H-like superfamily/Ribonuclease H"/>
    <property type="match status" value="1"/>
</dbReference>
<evidence type="ECO:0000313" key="4">
    <source>
        <dbReference type="Proteomes" id="UP000765509"/>
    </source>
</evidence>
<accession>A0A9Q3JBN9</accession>
<dbReference type="InterPro" id="IPR001584">
    <property type="entry name" value="Integrase_cat-core"/>
</dbReference>
<dbReference type="InterPro" id="IPR012337">
    <property type="entry name" value="RNaseH-like_sf"/>
</dbReference>
<gene>
    <name evidence="3" type="ORF">O181_098806</name>
</gene>
<dbReference type="AlphaFoldDB" id="A0A9Q3JBN9"/>